<reference evidence="3" key="2">
    <citation type="submission" date="2025-08" db="UniProtKB">
        <authorList>
            <consortium name="RefSeq"/>
        </authorList>
    </citation>
    <scope>IDENTIFICATION</scope>
</reference>
<feature type="compositionally biased region" description="Acidic residues" evidence="1">
    <location>
        <begin position="147"/>
        <end position="173"/>
    </location>
</feature>
<dbReference type="InParanoid" id="A0A6I9TGC9"/>
<sequence>MGCFLGCFGGAKDHNRRKRRNNRSDAQRNRVQNIQRESVTTAEQTNTEILPTNLVSELINKPDGEEQLSPSPRKRVTFNSNITTYEHVPVQESVNSLPECNENLGKEKQEDLTGTSQSNSLSEDDSSVISSVGSYPPNHRYHNARDSDDEAEEYGDSDMDDFADSDDEDDYGDFDEHTDGKISYQEVCSKSVIIASMESRTESLAAQVTNEEVESRMVKIRPPDEEVEPFGSKGNARDRNGYINSVFNPIENITQWKAAKKSKRAHQLTQQKENSGTNFEAPHISFSSKSMFNPKSNQVKTGNQEIAVDASLSNWLASPPKTMVSKKTSFSGLETVTSGMTMSDGSSPLSNFEDRPILGALTMEELRQISATPSPKQSPSRSPDEMPIIGTVGTYWDHLASSTISGSASSYKYREMRMGYVLH</sequence>
<feature type="compositionally biased region" description="Low complexity" evidence="1">
    <location>
        <begin position="116"/>
        <end position="134"/>
    </location>
</feature>
<protein>
    <submittedName>
        <fullName evidence="3">Protein ecdysoneless homolog</fullName>
    </submittedName>
</protein>
<keyword evidence="2" id="KW-1185">Reference proteome</keyword>
<accession>A0A6I9TGC9</accession>
<name>A0A6I9TGC9_SESIN</name>
<dbReference type="OrthoDB" id="1925835at2759"/>
<dbReference type="AlphaFoldDB" id="A0A6I9TGC9"/>
<gene>
    <name evidence="3" type="primary">LOC105165670</name>
</gene>
<dbReference type="KEGG" id="sind:105165670"/>
<reference evidence="3" key="1">
    <citation type="journal article" date="2012" name="BMC Genomics">
        <title>Development and validation of genic-SSR markers in sesame by RNA-seq.</title>
        <authorList>
            <person name="Zhang H."/>
            <person name="Wei L."/>
            <person name="Miao H."/>
            <person name="Zhang T."/>
            <person name="Wang C."/>
        </authorList>
    </citation>
    <scope>NUCLEOTIDE SEQUENCE</scope>
</reference>
<dbReference type="PANTHER" id="PTHR33318:SF4">
    <property type="entry name" value="OS04G0511700 PROTEIN"/>
    <property type="match status" value="1"/>
</dbReference>
<proteinExistence type="predicted"/>
<dbReference type="RefSeq" id="XP_011083053.1">
    <property type="nucleotide sequence ID" value="XM_011084751.2"/>
</dbReference>
<dbReference type="GeneID" id="105165670"/>
<dbReference type="Proteomes" id="UP000504604">
    <property type="component" value="Linkage group LG6"/>
</dbReference>
<evidence type="ECO:0000256" key="1">
    <source>
        <dbReference type="SAM" id="MobiDB-lite"/>
    </source>
</evidence>
<organism evidence="2 3">
    <name type="scientific">Sesamum indicum</name>
    <name type="common">Oriental sesame</name>
    <name type="synonym">Sesamum orientale</name>
    <dbReference type="NCBI Taxonomy" id="4182"/>
    <lineage>
        <taxon>Eukaryota</taxon>
        <taxon>Viridiplantae</taxon>
        <taxon>Streptophyta</taxon>
        <taxon>Embryophyta</taxon>
        <taxon>Tracheophyta</taxon>
        <taxon>Spermatophyta</taxon>
        <taxon>Magnoliopsida</taxon>
        <taxon>eudicotyledons</taxon>
        <taxon>Gunneridae</taxon>
        <taxon>Pentapetalae</taxon>
        <taxon>asterids</taxon>
        <taxon>lamiids</taxon>
        <taxon>Lamiales</taxon>
        <taxon>Pedaliaceae</taxon>
        <taxon>Sesamum</taxon>
    </lineage>
</organism>
<evidence type="ECO:0000313" key="2">
    <source>
        <dbReference type="Proteomes" id="UP000504604"/>
    </source>
</evidence>
<dbReference type="GO" id="GO:0007142">
    <property type="term" value="P:male meiosis II"/>
    <property type="evidence" value="ECO:0007669"/>
    <property type="project" value="InterPro"/>
</dbReference>
<dbReference type="FunCoup" id="A0A6I9TGC9">
    <property type="interactions" value="1305"/>
</dbReference>
<dbReference type="PANTHER" id="PTHR33318">
    <property type="entry name" value="ASPARTYL/GLUTAMYL-TRNA(ASN/GLN) AMIDOTRANSFERASE SUBUNIT"/>
    <property type="match status" value="1"/>
</dbReference>
<feature type="region of interest" description="Disordered" evidence="1">
    <location>
        <begin position="108"/>
        <end position="178"/>
    </location>
</feature>
<dbReference type="InterPro" id="IPR039300">
    <property type="entry name" value="JASON"/>
</dbReference>
<evidence type="ECO:0000313" key="3">
    <source>
        <dbReference type="RefSeq" id="XP_011083053.1"/>
    </source>
</evidence>